<reference evidence="3" key="1">
    <citation type="submission" date="2017-11" db="EMBL/GenBank/DDBJ databases">
        <authorList>
            <person name="Seth-Smith MB H."/>
        </authorList>
    </citation>
    <scope>NUCLEOTIDE SEQUENCE [LARGE SCALE GENOMIC DNA]</scope>
</reference>
<organism evidence="2 3">
    <name type="scientific">Chlamydia serpentis</name>
    <dbReference type="NCBI Taxonomy" id="1967782"/>
    <lineage>
        <taxon>Bacteria</taxon>
        <taxon>Pseudomonadati</taxon>
        <taxon>Chlamydiota</taxon>
        <taxon>Chlamydiia</taxon>
        <taxon>Chlamydiales</taxon>
        <taxon>Chlamydiaceae</taxon>
        <taxon>Chlamydia/Chlamydophila group</taxon>
        <taxon>Chlamydia</taxon>
    </lineage>
</organism>
<feature type="transmembrane region" description="Helical" evidence="1">
    <location>
        <begin position="210"/>
        <end position="227"/>
    </location>
</feature>
<feature type="transmembrane region" description="Helical" evidence="1">
    <location>
        <begin position="248"/>
        <end position="271"/>
    </location>
</feature>
<dbReference type="Proteomes" id="UP000244926">
    <property type="component" value="Chromosome I"/>
</dbReference>
<evidence type="ECO:0000313" key="2">
    <source>
        <dbReference type="EMBL" id="SPN73432.1"/>
    </source>
</evidence>
<proteinExistence type="predicted"/>
<keyword evidence="3" id="KW-1185">Reference proteome</keyword>
<evidence type="ECO:0000256" key="1">
    <source>
        <dbReference type="SAM" id="Phobius"/>
    </source>
</evidence>
<feature type="transmembrane region" description="Helical" evidence="1">
    <location>
        <begin position="184"/>
        <end position="204"/>
    </location>
</feature>
<dbReference type="RefSeq" id="WP_108896399.1">
    <property type="nucleotide sequence ID" value="NZ_LT993738.1"/>
</dbReference>
<feature type="transmembrane region" description="Helical" evidence="1">
    <location>
        <begin position="90"/>
        <end position="113"/>
    </location>
</feature>
<dbReference type="EMBL" id="LT993738">
    <property type="protein sequence ID" value="SPN73432.1"/>
    <property type="molecule type" value="Genomic_DNA"/>
</dbReference>
<gene>
    <name evidence="2" type="ORF">C10C_0258</name>
</gene>
<keyword evidence="1" id="KW-1133">Transmembrane helix</keyword>
<accession>A0A2R8FAS8</accession>
<name>A0A2R8FAS8_9CHLA</name>
<dbReference type="AlphaFoldDB" id="A0A2R8FAS8"/>
<dbReference type="KEGG" id="csee:C10C_0258"/>
<keyword evidence="1" id="KW-0472">Membrane</keyword>
<keyword evidence="1" id="KW-0812">Transmembrane</keyword>
<protein>
    <submittedName>
        <fullName evidence="2">Uncharacterized protein</fullName>
    </submittedName>
</protein>
<evidence type="ECO:0000313" key="3">
    <source>
        <dbReference type="Proteomes" id="UP000244926"/>
    </source>
</evidence>
<dbReference type="OrthoDB" id="19079at2"/>
<feature type="transmembrane region" description="Helical" evidence="1">
    <location>
        <begin position="62"/>
        <end position="84"/>
    </location>
</feature>
<sequence>MSCFNLPAANAKLNPISLESCSLRQQWVANYHSLSNRACTPGALSSPICKVNKYSVNLSIRLTLIVLAVLVVLVGFSIMVVSVQGGLLTIGWPLIAAALLVPMILLTGGMYVLHRLGKKIDVFSGTRISLFSRRYWVPITCGSISKSSDQTHINLMTYLDMSTLSEQGSGIAPVYIYPPLENRIPLGLAIPAAIPFVALFRMVYNLIRFLVVPFYIIFRMIYEYFCCKHLSKENKFICRDIVREMSRSLVAFLKAPFYAVATVIGAFYGFLDPLAGRVMMGNIERDWNDDIILSRSISMQGMHSLFRFEGGGDRQGLGQQGFYLLVCCQPIAIFFFEKGDIVFGAHTSFQIPERRTSKRVFRYPDVGVIPNLSCNSES</sequence>